<sequence length="61" mass="6929">MEKLPLIPGYTFQDPNVNDYKLLQKFHFLNGYRVLRDSHSGIGGRPVDLASSAYVKEETCV</sequence>
<evidence type="ECO:0000313" key="2">
    <source>
        <dbReference type="Proteomes" id="UP001177670"/>
    </source>
</evidence>
<organism evidence="1 2">
    <name type="scientific">Melipona bicolor</name>
    <dbReference type="NCBI Taxonomy" id="60889"/>
    <lineage>
        <taxon>Eukaryota</taxon>
        <taxon>Metazoa</taxon>
        <taxon>Ecdysozoa</taxon>
        <taxon>Arthropoda</taxon>
        <taxon>Hexapoda</taxon>
        <taxon>Insecta</taxon>
        <taxon>Pterygota</taxon>
        <taxon>Neoptera</taxon>
        <taxon>Endopterygota</taxon>
        <taxon>Hymenoptera</taxon>
        <taxon>Apocrita</taxon>
        <taxon>Aculeata</taxon>
        <taxon>Apoidea</taxon>
        <taxon>Anthophila</taxon>
        <taxon>Apidae</taxon>
        <taxon>Melipona</taxon>
    </lineage>
</organism>
<dbReference type="AlphaFoldDB" id="A0AA40KTK7"/>
<accession>A0AA40KTK7</accession>
<gene>
    <name evidence="1" type="ORF">K0M31_016416</name>
</gene>
<reference evidence="1" key="1">
    <citation type="submission" date="2021-10" db="EMBL/GenBank/DDBJ databases">
        <title>Melipona bicolor Genome sequencing and assembly.</title>
        <authorList>
            <person name="Araujo N.S."/>
            <person name="Arias M.C."/>
        </authorList>
    </citation>
    <scope>NUCLEOTIDE SEQUENCE</scope>
    <source>
        <strain evidence="1">USP_2M_L1-L4_2017</strain>
        <tissue evidence="1">Whole body</tissue>
    </source>
</reference>
<proteinExistence type="predicted"/>
<name>A0AA40KTK7_9HYME</name>
<evidence type="ECO:0000313" key="1">
    <source>
        <dbReference type="EMBL" id="KAK1132300.1"/>
    </source>
</evidence>
<comment type="caution">
    <text evidence="1">The sequence shown here is derived from an EMBL/GenBank/DDBJ whole genome shotgun (WGS) entry which is preliminary data.</text>
</comment>
<dbReference type="EMBL" id="JAHYIQ010000005">
    <property type="protein sequence ID" value="KAK1132300.1"/>
    <property type="molecule type" value="Genomic_DNA"/>
</dbReference>
<keyword evidence="2" id="KW-1185">Reference proteome</keyword>
<protein>
    <submittedName>
        <fullName evidence="1">Uncharacterized protein</fullName>
    </submittedName>
</protein>
<dbReference type="Proteomes" id="UP001177670">
    <property type="component" value="Unassembled WGS sequence"/>
</dbReference>